<reference evidence="1 2" key="1">
    <citation type="submission" date="2024-01" db="EMBL/GenBank/DDBJ databases">
        <title>The genomes of 5 underutilized Papilionoideae crops provide insights into root nodulation and disease resistanc.</title>
        <authorList>
            <person name="Jiang F."/>
        </authorList>
    </citation>
    <scope>NUCLEOTIDE SEQUENCE [LARGE SCALE GENOMIC DNA]</scope>
    <source>
        <strain evidence="1">LVBAO_FW01</strain>
        <tissue evidence="1">Leaves</tissue>
    </source>
</reference>
<accession>A0AAN9KYB6</accession>
<comment type="caution">
    <text evidence="1">The sequence shown here is derived from an EMBL/GenBank/DDBJ whole genome shotgun (WGS) entry which is preliminary data.</text>
</comment>
<gene>
    <name evidence="1" type="ORF">VNO77_27700</name>
</gene>
<dbReference type="AlphaFoldDB" id="A0AAN9KYB6"/>
<name>A0AAN9KYB6_CANGL</name>
<sequence length="139" mass="16258">MRSRFKRNHSFNFKSIYAPILNTHVFTTISRNDHSSIDASERHLKRTFLLKNQEHEGLPLAEKAGAFSHCIRGKQHDQGSILLRSERNEFRHLKLPPSSVHMGFPAPSSRIDNHFIQDIDQNNYDLECDCWMHWNDDSS</sequence>
<keyword evidence="2" id="KW-1185">Reference proteome</keyword>
<dbReference type="Proteomes" id="UP001367508">
    <property type="component" value="Unassembled WGS sequence"/>
</dbReference>
<evidence type="ECO:0000313" key="2">
    <source>
        <dbReference type="Proteomes" id="UP001367508"/>
    </source>
</evidence>
<evidence type="ECO:0000313" key="1">
    <source>
        <dbReference type="EMBL" id="KAK7324174.1"/>
    </source>
</evidence>
<protein>
    <submittedName>
        <fullName evidence="1">Uncharacterized protein</fullName>
    </submittedName>
</protein>
<dbReference type="EMBL" id="JAYMYQ010000006">
    <property type="protein sequence ID" value="KAK7324174.1"/>
    <property type="molecule type" value="Genomic_DNA"/>
</dbReference>
<organism evidence="1 2">
    <name type="scientific">Canavalia gladiata</name>
    <name type="common">Sword bean</name>
    <name type="synonym">Dolichos gladiatus</name>
    <dbReference type="NCBI Taxonomy" id="3824"/>
    <lineage>
        <taxon>Eukaryota</taxon>
        <taxon>Viridiplantae</taxon>
        <taxon>Streptophyta</taxon>
        <taxon>Embryophyta</taxon>
        <taxon>Tracheophyta</taxon>
        <taxon>Spermatophyta</taxon>
        <taxon>Magnoliopsida</taxon>
        <taxon>eudicotyledons</taxon>
        <taxon>Gunneridae</taxon>
        <taxon>Pentapetalae</taxon>
        <taxon>rosids</taxon>
        <taxon>fabids</taxon>
        <taxon>Fabales</taxon>
        <taxon>Fabaceae</taxon>
        <taxon>Papilionoideae</taxon>
        <taxon>50 kb inversion clade</taxon>
        <taxon>NPAAA clade</taxon>
        <taxon>indigoferoid/millettioid clade</taxon>
        <taxon>Phaseoleae</taxon>
        <taxon>Canavalia</taxon>
    </lineage>
</organism>
<proteinExistence type="predicted"/>